<keyword evidence="4 6" id="KW-0131">Cell cycle</keyword>
<dbReference type="Proteomes" id="UP001501600">
    <property type="component" value="Unassembled WGS sequence"/>
</dbReference>
<dbReference type="InterPro" id="IPR036145">
    <property type="entry name" value="MinC_C_sf"/>
</dbReference>
<dbReference type="InterPro" id="IPR013033">
    <property type="entry name" value="MinC"/>
</dbReference>
<name>A0ABP9RUE7_9GAMM</name>
<dbReference type="InterPro" id="IPR016098">
    <property type="entry name" value="CAP/MinC_C"/>
</dbReference>
<reference evidence="10" key="1">
    <citation type="journal article" date="2019" name="Int. J. Syst. Evol. Microbiol.">
        <title>The Global Catalogue of Microorganisms (GCM) 10K type strain sequencing project: providing services to taxonomists for standard genome sequencing and annotation.</title>
        <authorList>
            <consortium name="The Broad Institute Genomics Platform"/>
            <consortium name="The Broad Institute Genome Sequencing Center for Infectious Disease"/>
            <person name="Wu L."/>
            <person name="Ma J."/>
        </authorList>
    </citation>
    <scope>NUCLEOTIDE SEQUENCE [LARGE SCALE GENOMIC DNA]</scope>
    <source>
        <strain evidence="10">JCM 18720</strain>
    </source>
</reference>
<evidence type="ECO:0000259" key="8">
    <source>
        <dbReference type="Pfam" id="PF05209"/>
    </source>
</evidence>
<feature type="domain" description="Septum formation inhibitor MinC N-terminal" evidence="8">
    <location>
        <begin position="14"/>
        <end position="83"/>
    </location>
</feature>
<evidence type="ECO:0000256" key="6">
    <source>
        <dbReference type="HAMAP-Rule" id="MF_00267"/>
    </source>
</evidence>
<evidence type="ECO:0000313" key="9">
    <source>
        <dbReference type="EMBL" id="GAA5187384.1"/>
    </source>
</evidence>
<dbReference type="InterPro" id="IPR007874">
    <property type="entry name" value="MinC_N"/>
</dbReference>
<dbReference type="InterPro" id="IPR005526">
    <property type="entry name" value="Septum_form_inhib_MinC_C"/>
</dbReference>
<comment type="caution">
    <text evidence="9">The sequence shown here is derived from an EMBL/GenBank/DDBJ whole genome shotgun (WGS) entry which is preliminary data.</text>
</comment>
<feature type="domain" description="Septum formation inhibitor MinC C-terminal" evidence="7">
    <location>
        <begin position="121"/>
        <end position="219"/>
    </location>
</feature>
<accession>A0ABP9RUE7</accession>
<comment type="subunit">
    <text evidence="6">Interacts with MinD and FtsZ.</text>
</comment>
<dbReference type="Gene3D" id="2.160.20.70">
    <property type="match status" value="1"/>
</dbReference>
<dbReference type="Pfam" id="PF03775">
    <property type="entry name" value="MinC_C"/>
    <property type="match status" value="1"/>
</dbReference>
<keyword evidence="10" id="KW-1185">Reference proteome</keyword>
<keyword evidence="3 6" id="KW-0717">Septation</keyword>
<dbReference type="PANTHER" id="PTHR34108:SF1">
    <property type="entry name" value="SEPTUM SITE-DETERMINING PROTEIN MINC"/>
    <property type="match status" value="1"/>
</dbReference>
<dbReference type="PANTHER" id="PTHR34108">
    <property type="entry name" value="SEPTUM SITE-DETERMINING PROTEIN MINC"/>
    <property type="match status" value="1"/>
</dbReference>
<dbReference type="HAMAP" id="MF_00267">
    <property type="entry name" value="MinC"/>
    <property type="match status" value="1"/>
</dbReference>
<protein>
    <recommendedName>
        <fullName evidence="6">Probable septum site-determining protein MinC</fullName>
    </recommendedName>
</protein>
<evidence type="ECO:0000256" key="3">
    <source>
        <dbReference type="ARBA" id="ARBA00023210"/>
    </source>
</evidence>
<keyword evidence="2 6" id="KW-0132">Cell division</keyword>
<comment type="similarity">
    <text evidence="1 6">Belongs to the MinC family.</text>
</comment>
<gene>
    <name evidence="6 9" type="primary">minC</name>
    <name evidence="9" type="ORF">GCM10025772_04890</name>
</gene>
<organism evidence="9 10">
    <name type="scientific">Ferrimonas gelatinilytica</name>
    <dbReference type="NCBI Taxonomy" id="1255257"/>
    <lineage>
        <taxon>Bacteria</taxon>
        <taxon>Pseudomonadati</taxon>
        <taxon>Pseudomonadota</taxon>
        <taxon>Gammaproteobacteria</taxon>
        <taxon>Alteromonadales</taxon>
        <taxon>Ferrimonadaceae</taxon>
        <taxon>Ferrimonas</taxon>
    </lineage>
</organism>
<evidence type="ECO:0000256" key="1">
    <source>
        <dbReference type="ARBA" id="ARBA00006291"/>
    </source>
</evidence>
<evidence type="ECO:0000256" key="4">
    <source>
        <dbReference type="ARBA" id="ARBA00023306"/>
    </source>
</evidence>
<dbReference type="NCBIfam" id="TIGR01222">
    <property type="entry name" value="minC"/>
    <property type="match status" value="1"/>
</dbReference>
<evidence type="ECO:0000313" key="10">
    <source>
        <dbReference type="Proteomes" id="UP001501600"/>
    </source>
</evidence>
<dbReference type="Pfam" id="PF05209">
    <property type="entry name" value="MinC_N"/>
    <property type="match status" value="1"/>
</dbReference>
<evidence type="ECO:0000256" key="5">
    <source>
        <dbReference type="ARBA" id="ARBA00025606"/>
    </source>
</evidence>
<dbReference type="SUPFAM" id="SSF63848">
    <property type="entry name" value="Cell-division inhibitor MinC, C-terminal domain"/>
    <property type="match status" value="1"/>
</dbReference>
<sequence>MFQLFEAFMQRPSVEFKGASFTLSVLKLSGHTLDQLKQQLNSHVERAPRLFHQMPVLLDLSALDPSNLSLSQVLSQVQASQLTPMGVLDPAAPYRQQAEQLALPCIRGHRHTPSRHGRTTVIEQPVRSGQQVYGKDGDLVVMAGVSAGAELVADGSIHVYGPMRGRAFAGATGNSDARIFCHDLQAELLAIAGTYHLAEERDPKFWGKPTMIRLEQNRLCHSLLRPFE</sequence>
<dbReference type="Gene3D" id="3.30.70.260">
    <property type="match status" value="1"/>
</dbReference>
<evidence type="ECO:0000259" key="7">
    <source>
        <dbReference type="Pfam" id="PF03775"/>
    </source>
</evidence>
<proteinExistence type="inferred from homology"/>
<dbReference type="EMBL" id="BAABLF010000005">
    <property type="protein sequence ID" value="GAA5187384.1"/>
    <property type="molecule type" value="Genomic_DNA"/>
</dbReference>
<comment type="function">
    <text evidence="5 6">Cell division inhibitor that blocks the formation of polar Z ring septums. Rapidly oscillates between the poles of the cell to destabilize FtsZ filaments that have formed before they mature into polar Z rings. Prevents FtsZ polymerization.</text>
</comment>
<evidence type="ECO:0000256" key="2">
    <source>
        <dbReference type="ARBA" id="ARBA00022618"/>
    </source>
</evidence>